<accession>A0A5A7PBM6</accession>
<dbReference type="EMBL" id="BKCP01004294">
    <property type="protein sequence ID" value="GER30014.1"/>
    <property type="molecule type" value="Genomic_DNA"/>
</dbReference>
<organism evidence="2 3">
    <name type="scientific">Striga asiatica</name>
    <name type="common">Asiatic witchweed</name>
    <name type="synonym">Buchnera asiatica</name>
    <dbReference type="NCBI Taxonomy" id="4170"/>
    <lineage>
        <taxon>Eukaryota</taxon>
        <taxon>Viridiplantae</taxon>
        <taxon>Streptophyta</taxon>
        <taxon>Embryophyta</taxon>
        <taxon>Tracheophyta</taxon>
        <taxon>Spermatophyta</taxon>
        <taxon>Magnoliopsida</taxon>
        <taxon>eudicotyledons</taxon>
        <taxon>Gunneridae</taxon>
        <taxon>Pentapetalae</taxon>
        <taxon>asterids</taxon>
        <taxon>lamiids</taxon>
        <taxon>Lamiales</taxon>
        <taxon>Orobanchaceae</taxon>
        <taxon>Buchnereae</taxon>
        <taxon>Striga</taxon>
    </lineage>
</organism>
<dbReference type="AlphaFoldDB" id="A0A5A7PBM6"/>
<keyword evidence="3" id="KW-1185">Reference proteome</keyword>
<sequence length="158" mass="17878">MKLTPRDSRRNSQGTRLEGVDVRHPSLEERMPLQIQDARLGTPTERWFPLVGGIRIHPSLEVSPRQVNKGWHKHKGELMFEVSIAKYRTHPNPSPVLSLAFQPPHASPLRFSDLRPRLCLRLRPRSPASAFKDCLQPPPLTSASGLCLQPHPPTIQLN</sequence>
<feature type="compositionally biased region" description="Basic and acidic residues" evidence="1">
    <location>
        <begin position="1"/>
        <end position="10"/>
    </location>
</feature>
<evidence type="ECO:0000313" key="2">
    <source>
        <dbReference type="EMBL" id="GER30014.1"/>
    </source>
</evidence>
<name>A0A5A7PBM6_STRAF</name>
<protein>
    <submittedName>
        <fullName evidence="2">Aldo/keto reductase</fullName>
    </submittedName>
</protein>
<evidence type="ECO:0000313" key="3">
    <source>
        <dbReference type="Proteomes" id="UP000325081"/>
    </source>
</evidence>
<proteinExistence type="predicted"/>
<gene>
    <name evidence="2" type="ORF">STAS_05922</name>
</gene>
<reference evidence="3" key="1">
    <citation type="journal article" date="2019" name="Curr. Biol.">
        <title>Genome Sequence of Striga asiatica Provides Insight into the Evolution of Plant Parasitism.</title>
        <authorList>
            <person name="Yoshida S."/>
            <person name="Kim S."/>
            <person name="Wafula E.K."/>
            <person name="Tanskanen J."/>
            <person name="Kim Y.M."/>
            <person name="Honaas L."/>
            <person name="Yang Z."/>
            <person name="Spallek T."/>
            <person name="Conn C.E."/>
            <person name="Ichihashi Y."/>
            <person name="Cheong K."/>
            <person name="Cui S."/>
            <person name="Der J.P."/>
            <person name="Gundlach H."/>
            <person name="Jiao Y."/>
            <person name="Hori C."/>
            <person name="Ishida J.K."/>
            <person name="Kasahara H."/>
            <person name="Kiba T."/>
            <person name="Kim M.S."/>
            <person name="Koo N."/>
            <person name="Laohavisit A."/>
            <person name="Lee Y.H."/>
            <person name="Lumba S."/>
            <person name="McCourt P."/>
            <person name="Mortimer J.C."/>
            <person name="Mutuku J.M."/>
            <person name="Nomura T."/>
            <person name="Sasaki-Sekimoto Y."/>
            <person name="Seto Y."/>
            <person name="Wang Y."/>
            <person name="Wakatake T."/>
            <person name="Sakakibara H."/>
            <person name="Demura T."/>
            <person name="Yamaguchi S."/>
            <person name="Yoneyama K."/>
            <person name="Manabe R.I."/>
            <person name="Nelson D.C."/>
            <person name="Schulman A.H."/>
            <person name="Timko M.P."/>
            <person name="dePamphilis C.W."/>
            <person name="Choi D."/>
            <person name="Shirasu K."/>
        </authorList>
    </citation>
    <scope>NUCLEOTIDE SEQUENCE [LARGE SCALE GENOMIC DNA]</scope>
    <source>
        <strain evidence="3">cv. UVA1</strain>
    </source>
</reference>
<comment type="caution">
    <text evidence="2">The sequence shown here is derived from an EMBL/GenBank/DDBJ whole genome shotgun (WGS) entry which is preliminary data.</text>
</comment>
<evidence type="ECO:0000256" key="1">
    <source>
        <dbReference type="SAM" id="MobiDB-lite"/>
    </source>
</evidence>
<feature type="region of interest" description="Disordered" evidence="1">
    <location>
        <begin position="1"/>
        <end position="22"/>
    </location>
</feature>
<dbReference type="Proteomes" id="UP000325081">
    <property type="component" value="Unassembled WGS sequence"/>
</dbReference>